<dbReference type="EMBL" id="QRCT01000019">
    <property type="protein sequence ID" value="RDU23760.1"/>
    <property type="molecule type" value="Genomic_DNA"/>
</dbReference>
<reference evidence="8 9" key="1">
    <citation type="submission" date="2018-07" db="EMBL/GenBank/DDBJ databases">
        <title>Anaerosacharophilus polymeroproducens gen. nov. sp. nov., an anaerobic bacterium isolated from salt field.</title>
        <authorList>
            <person name="Kim W."/>
            <person name="Yang S.-H."/>
            <person name="Oh J."/>
            <person name="Lee J.-H."/>
            <person name="Kwon K.K."/>
        </authorList>
    </citation>
    <scope>NUCLEOTIDE SEQUENCE [LARGE SCALE GENOMIC DNA]</scope>
    <source>
        <strain evidence="8 9">MCWD5</strain>
    </source>
</reference>
<dbReference type="RefSeq" id="WP_115481629.1">
    <property type="nucleotide sequence ID" value="NZ_QRCT01000019.1"/>
</dbReference>
<dbReference type="GO" id="GO:0140359">
    <property type="term" value="F:ABC-type transporter activity"/>
    <property type="evidence" value="ECO:0007669"/>
    <property type="project" value="InterPro"/>
</dbReference>
<dbReference type="Proteomes" id="UP000255036">
    <property type="component" value="Unassembled WGS sequence"/>
</dbReference>
<sequence length="287" mass="31811">MKAIYKKEIRSYFTSVLGYLFIGFLLFVIGLYFTAYNLNYAYPEIGYTLSSSIFVFLIIVPILTMKIMADERRLKTDQMLLTAPVRNTDIIIGKYLALLTVFLLPVILCCIYPVILSSFGSVNFKMSYTAILGFFLFGALALAIGMFISSLTESQVIAAVLSFALLLIMFMMNGITSFISGTAFASLVGLILILIIIGYILYHMTQNYILAAGVSAIGAIICIILYVIDSSKFAGKLTNILSVLNVTEKFSNFAGGTFDVTGVVYYLSLTSLFLFLTIQAIQKRRWS</sequence>
<dbReference type="PANTHER" id="PTHR30294:SF29">
    <property type="entry name" value="MULTIDRUG ABC TRANSPORTER PERMEASE YBHS-RELATED"/>
    <property type="match status" value="1"/>
</dbReference>
<gene>
    <name evidence="8" type="ORF">DWV06_07845</name>
</gene>
<organism evidence="8 9">
    <name type="scientific">Anaerosacchariphilus polymeriproducens</name>
    <dbReference type="NCBI Taxonomy" id="1812858"/>
    <lineage>
        <taxon>Bacteria</taxon>
        <taxon>Bacillati</taxon>
        <taxon>Bacillota</taxon>
        <taxon>Clostridia</taxon>
        <taxon>Lachnospirales</taxon>
        <taxon>Lachnospiraceae</taxon>
        <taxon>Anaerosacchariphilus</taxon>
    </lineage>
</organism>
<dbReference type="GO" id="GO:0005886">
    <property type="term" value="C:plasma membrane"/>
    <property type="evidence" value="ECO:0007669"/>
    <property type="project" value="UniProtKB-SubCell"/>
</dbReference>
<feature type="transmembrane region" description="Helical" evidence="6">
    <location>
        <begin position="127"/>
        <end position="148"/>
    </location>
</feature>
<proteinExistence type="predicted"/>
<keyword evidence="9" id="KW-1185">Reference proteome</keyword>
<dbReference type="PANTHER" id="PTHR30294">
    <property type="entry name" value="MEMBRANE COMPONENT OF ABC TRANSPORTER YHHJ-RELATED"/>
    <property type="match status" value="1"/>
</dbReference>
<comment type="subcellular location">
    <subcellularLocation>
        <location evidence="1">Cell membrane</location>
        <topology evidence="1">Multi-pass membrane protein</topology>
    </subcellularLocation>
</comment>
<feature type="transmembrane region" description="Helical" evidence="6">
    <location>
        <begin position="263"/>
        <end position="281"/>
    </location>
</feature>
<dbReference type="OrthoDB" id="9794512at2"/>
<accession>A0A371AWB7</accession>
<feature type="domain" description="ABC-2 type transporter transmembrane" evidence="7">
    <location>
        <begin position="47"/>
        <end position="225"/>
    </location>
</feature>
<dbReference type="Pfam" id="PF12698">
    <property type="entry name" value="ABC2_membrane_3"/>
    <property type="match status" value="1"/>
</dbReference>
<evidence type="ECO:0000256" key="1">
    <source>
        <dbReference type="ARBA" id="ARBA00004651"/>
    </source>
</evidence>
<evidence type="ECO:0000256" key="2">
    <source>
        <dbReference type="ARBA" id="ARBA00022475"/>
    </source>
</evidence>
<keyword evidence="5 6" id="KW-0472">Membrane</keyword>
<feature type="transmembrane region" description="Helical" evidence="6">
    <location>
        <begin position="208"/>
        <end position="228"/>
    </location>
</feature>
<evidence type="ECO:0000256" key="3">
    <source>
        <dbReference type="ARBA" id="ARBA00022692"/>
    </source>
</evidence>
<keyword evidence="2" id="KW-1003">Cell membrane</keyword>
<dbReference type="InterPro" id="IPR051449">
    <property type="entry name" value="ABC-2_transporter_component"/>
</dbReference>
<dbReference type="InterPro" id="IPR013525">
    <property type="entry name" value="ABC2_TM"/>
</dbReference>
<evidence type="ECO:0000313" key="9">
    <source>
        <dbReference type="Proteomes" id="UP000255036"/>
    </source>
</evidence>
<feature type="transmembrane region" description="Helical" evidence="6">
    <location>
        <begin position="45"/>
        <end position="65"/>
    </location>
</feature>
<name>A0A371AWB7_9FIRM</name>
<evidence type="ECO:0000256" key="4">
    <source>
        <dbReference type="ARBA" id="ARBA00022989"/>
    </source>
</evidence>
<evidence type="ECO:0000313" key="8">
    <source>
        <dbReference type="EMBL" id="RDU23760.1"/>
    </source>
</evidence>
<feature type="transmembrane region" description="Helical" evidence="6">
    <location>
        <begin position="95"/>
        <end position="115"/>
    </location>
</feature>
<evidence type="ECO:0000256" key="6">
    <source>
        <dbReference type="SAM" id="Phobius"/>
    </source>
</evidence>
<comment type="caution">
    <text evidence="8">The sequence shown here is derived from an EMBL/GenBank/DDBJ whole genome shotgun (WGS) entry which is preliminary data.</text>
</comment>
<keyword evidence="4 6" id="KW-1133">Transmembrane helix</keyword>
<feature type="transmembrane region" description="Helical" evidence="6">
    <location>
        <begin position="155"/>
        <end position="172"/>
    </location>
</feature>
<evidence type="ECO:0000256" key="5">
    <source>
        <dbReference type="ARBA" id="ARBA00023136"/>
    </source>
</evidence>
<keyword evidence="3 6" id="KW-0812">Transmembrane</keyword>
<feature type="transmembrane region" description="Helical" evidence="6">
    <location>
        <begin position="178"/>
        <end position="201"/>
    </location>
</feature>
<evidence type="ECO:0000259" key="7">
    <source>
        <dbReference type="Pfam" id="PF12698"/>
    </source>
</evidence>
<protein>
    <submittedName>
        <fullName evidence="8">ABC transporter</fullName>
    </submittedName>
</protein>
<feature type="transmembrane region" description="Helical" evidence="6">
    <location>
        <begin position="12"/>
        <end position="33"/>
    </location>
</feature>
<dbReference type="AlphaFoldDB" id="A0A371AWB7"/>